<dbReference type="GO" id="GO:0003824">
    <property type="term" value="F:catalytic activity"/>
    <property type="evidence" value="ECO:0007669"/>
    <property type="project" value="UniProtKB-ARBA"/>
</dbReference>
<evidence type="ECO:0000313" key="2">
    <source>
        <dbReference type="Proteomes" id="UP000001283"/>
    </source>
</evidence>
<gene>
    <name evidence="1" type="ORF">BMWSH_1343</name>
</gene>
<dbReference type="CDD" id="cd06558">
    <property type="entry name" value="crotonase-like"/>
    <property type="match status" value="1"/>
</dbReference>
<sequence length="182" mass="20755">MKRFIKVEKRNHVAVIRMNQSMLNRLNSEVMYELQETMNELQHDSSVGSIVFMGEYYKMNGDHRTTSFLREETGRLYQPIHAVAARAIFQRISCSAKQTIALLTNFTFGGGYELALACDVRIAEEPVQLKLTNGMTVSAQEACNMGKVQHVVQKRERIRIFTCAQCIRKGSLKSAFTLFPIK</sequence>
<dbReference type="KEGG" id="bmh:BMWSH_1343"/>
<name>A0A8D3WY27_PRIMW</name>
<dbReference type="GO" id="GO:0006635">
    <property type="term" value="P:fatty acid beta-oxidation"/>
    <property type="evidence" value="ECO:0007669"/>
    <property type="project" value="TreeGrafter"/>
</dbReference>
<dbReference type="Gene3D" id="3.90.226.10">
    <property type="entry name" value="2-enoyl-CoA Hydratase, Chain A, domain 1"/>
    <property type="match status" value="1"/>
</dbReference>
<organism evidence="1 2">
    <name type="scientific">Priestia megaterium (strain WSH-002)</name>
    <name type="common">Bacillus megaterium</name>
    <dbReference type="NCBI Taxonomy" id="1006007"/>
    <lineage>
        <taxon>Bacteria</taxon>
        <taxon>Bacillati</taxon>
        <taxon>Bacillota</taxon>
        <taxon>Bacilli</taxon>
        <taxon>Bacillales</taxon>
        <taxon>Bacillaceae</taxon>
        <taxon>Priestia</taxon>
    </lineage>
</organism>
<protein>
    <recommendedName>
        <fullName evidence="3">Enoyl-CoA hydratase/isomerase</fullName>
    </recommendedName>
</protein>
<dbReference type="Proteomes" id="UP000001283">
    <property type="component" value="Chromosome"/>
</dbReference>
<dbReference type="InterPro" id="IPR001753">
    <property type="entry name" value="Enoyl-CoA_hydra/iso"/>
</dbReference>
<dbReference type="Pfam" id="PF00378">
    <property type="entry name" value="ECH_1"/>
    <property type="match status" value="1"/>
</dbReference>
<dbReference type="InterPro" id="IPR029045">
    <property type="entry name" value="ClpP/crotonase-like_dom_sf"/>
</dbReference>
<reference evidence="1 2" key="1">
    <citation type="journal article" date="2011" name="J. Bacteriol.">
        <title>Complete genome sequence of the industrial strain Bacillus megaterium WSH-002.</title>
        <authorList>
            <person name="Liu L."/>
            <person name="Li Y."/>
            <person name="Zhang J."/>
            <person name="Zou W."/>
            <person name="Zhou Z."/>
            <person name="Liu J."/>
            <person name="Li X."/>
            <person name="Wang L."/>
            <person name="Chen J."/>
        </authorList>
    </citation>
    <scope>NUCLEOTIDE SEQUENCE [LARGE SCALE GENOMIC DNA]</scope>
    <source>
        <strain evidence="1 2">WSH-002</strain>
    </source>
</reference>
<proteinExistence type="predicted"/>
<dbReference type="PANTHER" id="PTHR11941">
    <property type="entry name" value="ENOYL-COA HYDRATASE-RELATED"/>
    <property type="match status" value="1"/>
</dbReference>
<dbReference type="EMBL" id="CP003017">
    <property type="protein sequence ID" value="AEN88227.1"/>
    <property type="molecule type" value="Genomic_DNA"/>
</dbReference>
<dbReference type="PANTHER" id="PTHR11941:SF54">
    <property type="entry name" value="ENOYL-COA HYDRATASE, MITOCHONDRIAL"/>
    <property type="match status" value="1"/>
</dbReference>
<dbReference type="RefSeq" id="WP_014458689.1">
    <property type="nucleotide sequence ID" value="NC_017138.1"/>
</dbReference>
<evidence type="ECO:0008006" key="3">
    <source>
        <dbReference type="Google" id="ProtNLM"/>
    </source>
</evidence>
<accession>A0A8D3WY27</accession>
<dbReference type="SUPFAM" id="SSF52096">
    <property type="entry name" value="ClpP/crotonase"/>
    <property type="match status" value="1"/>
</dbReference>
<dbReference type="AlphaFoldDB" id="A0A8D3WY27"/>
<evidence type="ECO:0000313" key="1">
    <source>
        <dbReference type="EMBL" id="AEN88227.1"/>
    </source>
</evidence>